<comment type="caution">
    <text evidence="1">The sequence shown here is derived from an EMBL/GenBank/DDBJ whole genome shotgun (WGS) entry which is preliminary data.</text>
</comment>
<dbReference type="Proteomes" id="UP001139193">
    <property type="component" value="Unassembled WGS sequence"/>
</dbReference>
<evidence type="ECO:0000313" key="1">
    <source>
        <dbReference type="EMBL" id="MCI1187195.1"/>
    </source>
</evidence>
<name>A0A9X2AH85_9BACT</name>
<evidence type="ECO:0000313" key="2">
    <source>
        <dbReference type="Proteomes" id="UP001139193"/>
    </source>
</evidence>
<sequence length="142" mass="16384">MSDTVVHAEPYGRMLFSPEVPCFIISWQGFANSEQFRFLMNRGLELYEAEAARTQPLGWLADTRDVQAVKPADQEWMRTDWNIRAHNAGIRHVSFVVPETVFGQISVQSYTHNVAETNAYEIETSQHRTLQEAKDWLKAQIQ</sequence>
<reference evidence="1" key="1">
    <citation type="submission" date="2022-03" db="EMBL/GenBank/DDBJ databases">
        <title>Bacterial whole genome sequence for Hymenobacter sp. DH14.</title>
        <authorList>
            <person name="Le V."/>
        </authorList>
    </citation>
    <scope>NUCLEOTIDE SEQUENCE</scope>
    <source>
        <strain evidence="1">DH14</strain>
    </source>
</reference>
<organism evidence="1 2">
    <name type="scientific">Hymenobacter cyanobacteriorum</name>
    <dbReference type="NCBI Taxonomy" id="2926463"/>
    <lineage>
        <taxon>Bacteria</taxon>
        <taxon>Pseudomonadati</taxon>
        <taxon>Bacteroidota</taxon>
        <taxon>Cytophagia</taxon>
        <taxon>Cytophagales</taxon>
        <taxon>Hymenobacteraceae</taxon>
        <taxon>Hymenobacter</taxon>
    </lineage>
</organism>
<gene>
    <name evidence="1" type="ORF">MON38_07160</name>
</gene>
<evidence type="ECO:0008006" key="3">
    <source>
        <dbReference type="Google" id="ProtNLM"/>
    </source>
</evidence>
<dbReference type="EMBL" id="JALBGC010000002">
    <property type="protein sequence ID" value="MCI1187195.1"/>
    <property type="molecule type" value="Genomic_DNA"/>
</dbReference>
<accession>A0A9X2AH85</accession>
<protein>
    <recommendedName>
        <fullName evidence="3">STAS/SEC14 domain-containing protein</fullName>
    </recommendedName>
</protein>
<dbReference type="RefSeq" id="WP_241935476.1">
    <property type="nucleotide sequence ID" value="NZ_JALBGC010000002.1"/>
</dbReference>
<proteinExistence type="predicted"/>
<dbReference type="AlphaFoldDB" id="A0A9X2AH85"/>
<keyword evidence="2" id="KW-1185">Reference proteome</keyword>